<dbReference type="InterPro" id="IPR029056">
    <property type="entry name" value="Ribokinase-like"/>
</dbReference>
<evidence type="ECO:0000256" key="2">
    <source>
        <dbReference type="ARBA" id="ARBA00022679"/>
    </source>
</evidence>
<reference evidence="5" key="1">
    <citation type="submission" date="2020-10" db="EMBL/GenBank/DDBJ databases">
        <authorList>
            <person name="Gilroy R."/>
        </authorList>
    </citation>
    <scope>NUCLEOTIDE SEQUENCE</scope>
    <source>
        <strain evidence="5">ChiHecec2B26-709</strain>
    </source>
</reference>
<dbReference type="Gene3D" id="3.40.1190.20">
    <property type="match status" value="1"/>
</dbReference>
<evidence type="ECO:0000256" key="1">
    <source>
        <dbReference type="ARBA" id="ARBA00010688"/>
    </source>
</evidence>
<evidence type="ECO:0000256" key="3">
    <source>
        <dbReference type="ARBA" id="ARBA00022777"/>
    </source>
</evidence>
<dbReference type="GO" id="GO:0016301">
    <property type="term" value="F:kinase activity"/>
    <property type="evidence" value="ECO:0007669"/>
    <property type="project" value="UniProtKB-KW"/>
</dbReference>
<dbReference type="InterPro" id="IPR011611">
    <property type="entry name" value="PfkB_dom"/>
</dbReference>
<dbReference type="EMBL" id="DVLC01000085">
    <property type="protein sequence ID" value="HIT47115.1"/>
    <property type="molecule type" value="Genomic_DNA"/>
</dbReference>
<dbReference type="CDD" id="cd01167">
    <property type="entry name" value="bac_FRK"/>
    <property type="match status" value="1"/>
</dbReference>
<keyword evidence="3 5" id="KW-0418">Kinase</keyword>
<accession>A0A9D1GMW4</accession>
<sequence length="293" mass="31359">MKAHFVVGLGEILWDMLPSGKKLGGAPANFAYHVSAFGLDGIALSAIGCDELGREIEEALDSVRLASSLQKNDRPTSTVQVSLSGAGIPEYNIVEGVAWDALKFDDAFARIAAECSCVCFGTLAQRSRASRECIQAFLDAMPAGSLKVYDINLRQNYYSEDLIRESIAKADMLKLNDDELGIVSGMFGFGDMEPVEACRRLLAEGGLRAVILTCGTAGSHVVTADRVLFHKTPKVDVVDTVGAGDSFTAAFCAALLKGRDLETAHDAAVRVSAFVCTREGAMPELPEELKNLF</sequence>
<evidence type="ECO:0000313" key="6">
    <source>
        <dbReference type="Proteomes" id="UP000886881"/>
    </source>
</evidence>
<dbReference type="SUPFAM" id="SSF53613">
    <property type="entry name" value="Ribokinase-like"/>
    <property type="match status" value="1"/>
</dbReference>
<name>A0A9D1GMW4_9BACT</name>
<keyword evidence="2" id="KW-0808">Transferase</keyword>
<comment type="caution">
    <text evidence="5">The sequence shown here is derived from an EMBL/GenBank/DDBJ whole genome shotgun (WGS) entry which is preliminary data.</text>
</comment>
<dbReference type="PANTHER" id="PTHR43085">
    <property type="entry name" value="HEXOKINASE FAMILY MEMBER"/>
    <property type="match status" value="1"/>
</dbReference>
<dbReference type="Pfam" id="PF00294">
    <property type="entry name" value="PfkB"/>
    <property type="match status" value="1"/>
</dbReference>
<dbReference type="InterPro" id="IPR050306">
    <property type="entry name" value="PfkB_Carbo_kinase"/>
</dbReference>
<dbReference type="PANTHER" id="PTHR43085:SF57">
    <property type="entry name" value="CARBOHYDRATE KINASE PFKB DOMAIN-CONTAINING PROTEIN"/>
    <property type="match status" value="1"/>
</dbReference>
<reference evidence="5" key="2">
    <citation type="journal article" date="2021" name="PeerJ">
        <title>Extensive microbial diversity within the chicken gut microbiome revealed by metagenomics and culture.</title>
        <authorList>
            <person name="Gilroy R."/>
            <person name="Ravi A."/>
            <person name="Getino M."/>
            <person name="Pursley I."/>
            <person name="Horton D.L."/>
            <person name="Alikhan N.F."/>
            <person name="Baker D."/>
            <person name="Gharbi K."/>
            <person name="Hall N."/>
            <person name="Watson M."/>
            <person name="Adriaenssens E.M."/>
            <person name="Foster-Nyarko E."/>
            <person name="Jarju S."/>
            <person name="Secka A."/>
            <person name="Antonio M."/>
            <person name="Oren A."/>
            <person name="Chaudhuri R.R."/>
            <person name="La Ragione R."/>
            <person name="Hildebrand F."/>
            <person name="Pallen M.J."/>
        </authorList>
    </citation>
    <scope>NUCLEOTIDE SEQUENCE</scope>
    <source>
        <strain evidence="5">ChiHecec2B26-709</strain>
    </source>
</reference>
<dbReference type="Proteomes" id="UP000886881">
    <property type="component" value="Unassembled WGS sequence"/>
</dbReference>
<proteinExistence type="inferred from homology"/>
<dbReference type="PROSITE" id="PS00583">
    <property type="entry name" value="PFKB_KINASES_1"/>
    <property type="match status" value="1"/>
</dbReference>
<comment type="similarity">
    <text evidence="1">Belongs to the carbohydrate kinase PfkB family.</text>
</comment>
<gene>
    <name evidence="5" type="ORF">IAC35_04575</name>
</gene>
<evidence type="ECO:0000313" key="5">
    <source>
        <dbReference type="EMBL" id="HIT47115.1"/>
    </source>
</evidence>
<organism evidence="5 6">
    <name type="scientific">Candidatus Cryptobacteroides merdipullorum</name>
    <dbReference type="NCBI Taxonomy" id="2840771"/>
    <lineage>
        <taxon>Bacteria</taxon>
        <taxon>Pseudomonadati</taxon>
        <taxon>Bacteroidota</taxon>
        <taxon>Bacteroidia</taxon>
        <taxon>Bacteroidales</taxon>
        <taxon>Candidatus Cryptobacteroides</taxon>
    </lineage>
</organism>
<dbReference type="InterPro" id="IPR002173">
    <property type="entry name" value="Carboh/pur_kinase_PfkB_CS"/>
</dbReference>
<feature type="domain" description="Carbohydrate kinase PfkB" evidence="4">
    <location>
        <begin position="21"/>
        <end position="286"/>
    </location>
</feature>
<protein>
    <submittedName>
        <fullName evidence="5">Carbohydrate kinase</fullName>
    </submittedName>
</protein>
<dbReference type="AlphaFoldDB" id="A0A9D1GMW4"/>
<evidence type="ECO:0000259" key="4">
    <source>
        <dbReference type="Pfam" id="PF00294"/>
    </source>
</evidence>